<evidence type="ECO:0000313" key="2">
    <source>
        <dbReference type="Proteomes" id="UP000199138"/>
    </source>
</evidence>
<dbReference type="STRING" id="1224947.SAMN05216480_101652"/>
<dbReference type="Proteomes" id="UP000199138">
    <property type="component" value="Unassembled WGS sequence"/>
</dbReference>
<sequence>MEDQNWSKILIISNSNYKDVVINHNSEFYGHHFF</sequence>
<dbReference type="EMBL" id="FPBK01000001">
    <property type="protein sequence ID" value="SFU31435.1"/>
    <property type="molecule type" value="Genomic_DNA"/>
</dbReference>
<name>A0A1I7F5L5_9FLAO</name>
<accession>A0A1I7F5L5</accession>
<gene>
    <name evidence="1" type="ORF">SAMN05216480_101652</name>
</gene>
<dbReference type="AlphaFoldDB" id="A0A1I7F5L5"/>
<proteinExistence type="predicted"/>
<organism evidence="1 2">
    <name type="scientific">Pustulibacterium marinum</name>
    <dbReference type="NCBI Taxonomy" id="1224947"/>
    <lineage>
        <taxon>Bacteria</taxon>
        <taxon>Pseudomonadati</taxon>
        <taxon>Bacteroidota</taxon>
        <taxon>Flavobacteriia</taxon>
        <taxon>Flavobacteriales</taxon>
        <taxon>Flavobacteriaceae</taxon>
        <taxon>Pustulibacterium</taxon>
    </lineage>
</organism>
<evidence type="ECO:0000313" key="1">
    <source>
        <dbReference type="EMBL" id="SFU31435.1"/>
    </source>
</evidence>
<protein>
    <submittedName>
        <fullName evidence="1">Uncharacterized protein</fullName>
    </submittedName>
</protein>
<keyword evidence="2" id="KW-1185">Reference proteome</keyword>
<reference evidence="1 2" key="1">
    <citation type="submission" date="2016-10" db="EMBL/GenBank/DDBJ databases">
        <authorList>
            <person name="de Groot N.N."/>
        </authorList>
    </citation>
    <scope>NUCLEOTIDE SEQUENCE [LARGE SCALE GENOMIC DNA]</scope>
    <source>
        <strain evidence="1 2">CGMCC 1.12333</strain>
    </source>
</reference>